<dbReference type="InterPro" id="IPR029062">
    <property type="entry name" value="Class_I_gatase-like"/>
</dbReference>
<dbReference type="GO" id="GO:0000162">
    <property type="term" value="P:L-tryptophan biosynthetic process"/>
    <property type="evidence" value="ECO:0007669"/>
    <property type="project" value="TreeGrafter"/>
</dbReference>
<dbReference type="eggNOG" id="COG0512">
    <property type="taxonomic scope" value="Bacteria"/>
</dbReference>
<proteinExistence type="inferred from homology"/>
<dbReference type="PRINTS" id="PR00099">
    <property type="entry name" value="CPSGATASE"/>
</dbReference>
<dbReference type="InterPro" id="IPR005801">
    <property type="entry name" value="ADC_synthase"/>
</dbReference>
<dbReference type="SUPFAM" id="SSF52317">
    <property type="entry name" value="Class I glutamine amidotransferase-like"/>
    <property type="match status" value="1"/>
</dbReference>
<protein>
    <recommendedName>
        <fullName evidence="2">aminodeoxychorismate synthase</fullName>
        <ecNumber evidence="2">2.6.1.85</ecNumber>
    </recommendedName>
</protein>
<dbReference type="InterPro" id="IPR019999">
    <property type="entry name" value="Anth_synth_I-like"/>
</dbReference>
<dbReference type="InterPro" id="IPR015890">
    <property type="entry name" value="Chorismate_C"/>
</dbReference>
<dbReference type="NCBIfam" id="TIGR00566">
    <property type="entry name" value="trpG_papA"/>
    <property type="match status" value="1"/>
</dbReference>
<dbReference type="EMBL" id="LT629765">
    <property type="protein sequence ID" value="SDS03581.1"/>
    <property type="molecule type" value="Genomic_DNA"/>
</dbReference>
<evidence type="ECO:0000313" key="9">
    <source>
        <dbReference type="EMBL" id="SDS03581.1"/>
    </source>
</evidence>
<dbReference type="InterPro" id="IPR006805">
    <property type="entry name" value="Anth_synth_I_N"/>
</dbReference>
<feature type="domain" description="Glutamine amidotransferase" evidence="6">
    <location>
        <begin position="4"/>
        <end position="184"/>
    </location>
</feature>
<evidence type="ECO:0000256" key="4">
    <source>
        <dbReference type="ARBA" id="ARBA00022962"/>
    </source>
</evidence>
<dbReference type="PRINTS" id="PR00096">
    <property type="entry name" value="GATASE"/>
</dbReference>
<evidence type="ECO:0000259" key="8">
    <source>
        <dbReference type="Pfam" id="PF04715"/>
    </source>
</evidence>
<dbReference type="PROSITE" id="PS51273">
    <property type="entry name" value="GATASE_TYPE_1"/>
    <property type="match status" value="1"/>
</dbReference>
<keyword evidence="4" id="KW-0315">Glutamine amidotransferase</keyword>
<dbReference type="NCBIfam" id="TIGR00553">
    <property type="entry name" value="pabB"/>
    <property type="match status" value="1"/>
</dbReference>
<dbReference type="Proteomes" id="UP000182237">
    <property type="component" value="Chromosome I"/>
</dbReference>
<dbReference type="eggNOG" id="COG0147">
    <property type="taxonomic scope" value="Bacteria"/>
</dbReference>
<dbReference type="Pfam" id="PF00425">
    <property type="entry name" value="Chorismate_bind"/>
    <property type="match status" value="1"/>
</dbReference>
<reference evidence="9 10" key="1">
    <citation type="submission" date="2016-10" db="EMBL/GenBank/DDBJ databases">
        <authorList>
            <person name="de Groot N.N."/>
        </authorList>
    </citation>
    <scope>NUCLEOTIDE SEQUENCE [LARGE SCALE GENOMIC DNA]</scope>
    <source>
        <strain evidence="9 10">DSM 45434</strain>
    </source>
</reference>
<dbReference type="SUPFAM" id="SSF56322">
    <property type="entry name" value="ADC synthase"/>
    <property type="match status" value="1"/>
</dbReference>
<keyword evidence="3" id="KW-0808">Transferase</keyword>
<dbReference type="GO" id="GO:0046820">
    <property type="term" value="F:4-amino-4-deoxychorismate synthase activity"/>
    <property type="evidence" value="ECO:0007669"/>
    <property type="project" value="UniProtKB-EC"/>
</dbReference>
<dbReference type="PANTHER" id="PTHR11236:SF18">
    <property type="entry name" value="AMINODEOXYCHORISMATE SYNTHASE"/>
    <property type="match status" value="1"/>
</dbReference>
<evidence type="ECO:0000256" key="5">
    <source>
        <dbReference type="SAM" id="MobiDB-lite"/>
    </source>
</evidence>
<dbReference type="InterPro" id="IPR017926">
    <property type="entry name" value="GATASE"/>
</dbReference>
<dbReference type="EC" id="2.6.1.85" evidence="2"/>
<dbReference type="CDD" id="cd01743">
    <property type="entry name" value="GATase1_Anthranilate_Synthase"/>
    <property type="match status" value="1"/>
</dbReference>
<sequence>MKTLLIDNFDSFTYNLRDLAHRVFGTEPVVITNDANWADISLDDFDGIIVSPGPGRPQRSGDLGISQQAFDQNRLPVLGVCLGHQALSFASGATVDLAPEPMHGRVTSVHHYDTDLFQGVPQGFRAVCYHSLAVTDLPADVEPTAWTPDGVVMAVRHKTRPYWGIQFHPESALTEWGEAMLMNFQTLVHTHPRTPTTDHLALVRHPQHHRRLRVEWQRINGEPDAQRLFESLYSARETSFWLDSSTMDPVSKRLTIMGDATGPLAETLQYDVTARQWRVRGNDGERTINQDFYTYLRAQLHQRAVPAVEELPFDFNLGYVGALGYELKDETVGTPAHRSPHPDAALIFADRAIVIDHRECYTYLLTLVDDSQPTTRTAAADWLSQTSATAREAVANADDRQSEAANVPILREPTALEFELDQNRASYLASIQTCLEKIRDGESYEICLTNMAEAGPIADAYAAYRALRQTSPVPFGAFLRLGDLAILSASPERFLRVGVDHQVEAKPIKGTRPRGTTPGDDQELRKDLSTNGKDRAENLMIVDLLRNDLNRVCTVGSVRADDIFTVETFSHVHQLVSTITGTLRPELTAVDCVQATFPGGSMTGAPKIRTMEIISSLEHRARGFYSGAIGWFSLSGAADLSITIRTLVSDHTSTTFGVGGAIVAQSDPLDEFEETLVKACALLTALESKVTNA</sequence>
<evidence type="ECO:0000259" key="6">
    <source>
        <dbReference type="Pfam" id="PF00117"/>
    </source>
</evidence>
<evidence type="ECO:0000256" key="2">
    <source>
        <dbReference type="ARBA" id="ARBA00013139"/>
    </source>
</evidence>
<evidence type="ECO:0000256" key="3">
    <source>
        <dbReference type="ARBA" id="ARBA00022679"/>
    </source>
</evidence>
<dbReference type="AlphaFoldDB" id="A0A1H1NX67"/>
<dbReference type="OrthoDB" id="3518032at2"/>
<dbReference type="GO" id="GO:0009396">
    <property type="term" value="P:folic acid-containing compound biosynthetic process"/>
    <property type="evidence" value="ECO:0007669"/>
    <property type="project" value="InterPro"/>
</dbReference>
<feature type="domain" description="Anthranilate synthase component I N-terminal" evidence="8">
    <location>
        <begin position="228"/>
        <end position="362"/>
    </location>
</feature>
<dbReference type="Gene3D" id="3.60.120.10">
    <property type="entry name" value="Anthranilate synthase"/>
    <property type="match status" value="1"/>
</dbReference>
<dbReference type="GO" id="GO:0008153">
    <property type="term" value="P:4-aminobenzoate biosynthetic process"/>
    <property type="evidence" value="ECO:0007669"/>
    <property type="project" value="TreeGrafter"/>
</dbReference>
<feature type="domain" description="Chorismate-utilising enzyme C-terminal" evidence="7">
    <location>
        <begin position="424"/>
        <end position="678"/>
    </location>
</feature>
<dbReference type="PRINTS" id="PR00097">
    <property type="entry name" value="ANTSNTHASEII"/>
</dbReference>
<name>A0A1H1NX67_9CORY</name>
<keyword evidence="10" id="KW-1185">Reference proteome</keyword>
<evidence type="ECO:0000313" key="10">
    <source>
        <dbReference type="Proteomes" id="UP000182237"/>
    </source>
</evidence>
<dbReference type="PANTHER" id="PTHR11236">
    <property type="entry name" value="AMINOBENZOATE/ANTHRANILATE SYNTHASE"/>
    <property type="match status" value="1"/>
</dbReference>
<gene>
    <name evidence="9" type="ORF">SAMN04488539_0878</name>
</gene>
<dbReference type="InterPro" id="IPR006221">
    <property type="entry name" value="TrpG/PapA_dom"/>
</dbReference>
<dbReference type="RefSeq" id="WP_019194588.1">
    <property type="nucleotide sequence ID" value="NZ_LT629765.1"/>
</dbReference>
<evidence type="ECO:0000259" key="7">
    <source>
        <dbReference type="Pfam" id="PF00425"/>
    </source>
</evidence>
<evidence type="ECO:0000256" key="1">
    <source>
        <dbReference type="ARBA" id="ARBA00005970"/>
    </source>
</evidence>
<dbReference type="STRING" id="1203190.GCA_000312345_01788"/>
<organism evidence="9 10">
    <name type="scientific">Corynebacterium timonense</name>
    <dbReference type="NCBI Taxonomy" id="441500"/>
    <lineage>
        <taxon>Bacteria</taxon>
        <taxon>Bacillati</taxon>
        <taxon>Actinomycetota</taxon>
        <taxon>Actinomycetes</taxon>
        <taxon>Mycobacteriales</taxon>
        <taxon>Corynebacteriaceae</taxon>
        <taxon>Corynebacterium</taxon>
    </lineage>
</organism>
<dbReference type="Gene3D" id="3.40.50.880">
    <property type="match status" value="1"/>
</dbReference>
<dbReference type="GO" id="GO:0005737">
    <property type="term" value="C:cytoplasm"/>
    <property type="evidence" value="ECO:0007669"/>
    <property type="project" value="TreeGrafter"/>
</dbReference>
<dbReference type="InterPro" id="IPR005802">
    <property type="entry name" value="ADC_synth_comp_1"/>
</dbReference>
<accession>A0A1H1NX67</accession>
<dbReference type="Pfam" id="PF04715">
    <property type="entry name" value="Anth_synt_I_N"/>
    <property type="match status" value="1"/>
</dbReference>
<dbReference type="Pfam" id="PF00117">
    <property type="entry name" value="GATase"/>
    <property type="match status" value="1"/>
</dbReference>
<feature type="region of interest" description="Disordered" evidence="5">
    <location>
        <begin position="506"/>
        <end position="530"/>
    </location>
</feature>
<comment type="similarity">
    <text evidence="1">In the C-terminal section; belongs to the anthranilate synthase component I family.</text>
</comment>